<name>A0A150N2E0_9BACL</name>
<dbReference type="EMBL" id="LQYW01000045">
    <property type="protein sequence ID" value="KYD30869.1"/>
    <property type="molecule type" value="Genomic_DNA"/>
</dbReference>
<protein>
    <submittedName>
        <fullName evidence="1">Uncharacterized protein</fullName>
    </submittedName>
</protein>
<dbReference type="PATRIC" id="fig|153151.4.peg.2828"/>
<evidence type="ECO:0000313" key="2">
    <source>
        <dbReference type="Proteomes" id="UP000075324"/>
    </source>
</evidence>
<accession>A0A150N2E0</accession>
<dbReference type="AlphaFoldDB" id="A0A150N2E0"/>
<organism evidence="1 2">
    <name type="scientific">Parageobacillus toebii</name>
    <dbReference type="NCBI Taxonomy" id="153151"/>
    <lineage>
        <taxon>Bacteria</taxon>
        <taxon>Bacillati</taxon>
        <taxon>Bacillota</taxon>
        <taxon>Bacilli</taxon>
        <taxon>Bacillales</taxon>
        <taxon>Anoxybacillaceae</taxon>
        <taxon>Parageobacillus</taxon>
    </lineage>
</organism>
<evidence type="ECO:0000313" key="1">
    <source>
        <dbReference type="EMBL" id="KYD30869.1"/>
    </source>
</evidence>
<dbReference type="Proteomes" id="UP000075324">
    <property type="component" value="Unassembled WGS sequence"/>
</dbReference>
<gene>
    <name evidence="1" type="ORF">B4110_2823</name>
</gene>
<comment type="caution">
    <text evidence="1">The sequence shown here is derived from an EMBL/GenBank/DDBJ whole genome shotgun (WGS) entry which is preliminary data.</text>
</comment>
<sequence>MYSSLSSLFYYFSVYYTTKNLFHRQSSLPSFYLFIPFLRFW</sequence>
<reference evidence="1 2" key="1">
    <citation type="submission" date="2016-01" db="EMBL/GenBank/DDBJ databases">
        <title>Draft Genome Sequences of Seven Thermophilic Sporeformers Isolated from Foods.</title>
        <authorList>
            <person name="Berendsen E.M."/>
            <person name="Wells-Bennik M.H."/>
            <person name="Krawcyk A.O."/>
            <person name="De Jong A."/>
            <person name="Holsappel S."/>
            <person name="Eijlander R.T."/>
            <person name="Kuipers O.P."/>
        </authorList>
    </citation>
    <scope>NUCLEOTIDE SEQUENCE [LARGE SCALE GENOMIC DNA]</scope>
    <source>
        <strain evidence="1 2">B4110</strain>
    </source>
</reference>
<proteinExistence type="predicted"/>